<sequence length="135" mass="14766">MEKPPSHSTLHSSSPFFSHFSFALHSLSSLSLLPHRNPSTLPPPSTILSGRLFSLLHSLISSIISPHPSLPLPSRPTVSKPTCRRRRPPPSSPATIGTDLFHLPVFPSPTPGFLFLLFRNPFPSSYPNSSPRALD</sequence>
<dbReference type="EMBL" id="CM056813">
    <property type="protein sequence ID" value="KAJ8640314.1"/>
    <property type="molecule type" value="Genomic_DNA"/>
</dbReference>
<organism evidence="1 2">
    <name type="scientific">Persea americana</name>
    <name type="common">Avocado</name>
    <dbReference type="NCBI Taxonomy" id="3435"/>
    <lineage>
        <taxon>Eukaryota</taxon>
        <taxon>Viridiplantae</taxon>
        <taxon>Streptophyta</taxon>
        <taxon>Embryophyta</taxon>
        <taxon>Tracheophyta</taxon>
        <taxon>Spermatophyta</taxon>
        <taxon>Magnoliopsida</taxon>
        <taxon>Magnoliidae</taxon>
        <taxon>Laurales</taxon>
        <taxon>Lauraceae</taxon>
        <taxon>Persea</taxon>
    </lineage>
</organism>
<gene>
    <name evidence="1" type="ORF">MRB53_017008</name>
</gene>
<reference evidence="1 2" key="1">
    <citation type="journal article" date="2022" name="Hortic Res">
        <title>A haplotype resolved chromosomal level avocado genome allows analysis of novel avocado genes.</title>
        <authorList>
            <person name="Nath O."/>
            <person name="Fletcher S.J."/>
            <person name="Hayward A."/>
            <person name="Shaw L.M."/>
            <person name="Masouleh A.K."/>
            <person name="Furtado A."/>
            <person name="Henry R.J."/>
            <person name="Mitter N."/>
        </authorList>
    </citation>
    <scope>NUCLEOTIDE SEQUENCE [LARGE SCALE GENOMIC DNA]</scope>
    <source>
        <strain evidence="2">cv. Hass</strain>
    </source>
</reference>
<evidence type="ECO:0000313" key="1">
    <source>
        <dbReference type="EMBL" id="KAJ8640314.1"/>
    </source>
</evidence>
<keyword evidence="2" id="KW-1185">Reference proteome</keyword>
<comment type="caution">
    <text evidence="1">The sequence shown here is derived from an EMBL/GenBank/DDBJ whole genome shotgun (WGS) entry which is preliminary data.</text>
</comment>
<name>A0ACC2M3S3_PERAE</name>
<protein>
    <submittedName>
        <fullName evidence="1">Uncharacterized protein</fullName>
    </submittedName>
</protein>
<dbReference type="Proteomes" id="UP001234297">
    <property type="component" value="Chromosome 5"/>
</dbReference>
<accession>A0ACC2M3S3</accession>
<proteinExistence type="predicted"/>
<evidence type="ECO:0000313" key="2">
    <source>
        <dbReference type="Proteomes" id="UP001234297"/>
    </source>
</evidence>